<organism evidence="1 2">
    <name type="scientific">Hominisplanchenecus murintestinalis</name>
    <dbReference type="NCBI Taxonomy" id="2941517"/>
    <lineage>
        <taxon>Bacteria</taxon>
        <taxon>Bacillati</taxon>
        <taxon>Bacillota</taxon>
        <taxon>Clostridia</taxon>
        <taxon>Lachnospirales</taxon>
        <taxon>Lachnospiraceae</taxon>
        <taxon>Hominisplanchenecus</taxon>
    </lineage>
</organism>
<dbReference type="EMBL" id="SRZB01000068">
    <property type="protein sequence ID" value="TGX96340.1"/>
    <property type="molecule type" value="Genomic_DNA"/>
</dbReference>
<gene>
    <name evidence="1" type="ORF">E5357_16495</name>
</gene>
<dbReference type="Proteomes" id="UP000307720">
    <property type="component" value="Unassembled WGS sequence"/>
</dbReference>
<evidence type="ECO:0000313" key="2">
    <source>
        <dbReference type="Proteomes" id="UP000307720"/>
    </source>
</evidence>
<comment type="caution">
    <text evidence="1">The sequence shown here is derived from an EMBL/GenBank/DDBJ whole genome shotgun (WGS) entry which is preliminary data.</text>
</comment>
<accession>A0AC61QWB5</accession>
<sequence>MMDYKLIAEKDEYALIQRGSRMQEYAVVNGLDRDKGEWNYTCSYYGFGKYSKLSAEEALFKALDDFRARTDRDYISHERLLEIATLLKDGLLEDDADEVYEYMHSTVELSENEAEVLGLEMDKYRKN</sequence>
<keyword evidence="2" id="KW-1185">Reference proteome</keyword>
<evidence type="ECO:0000313" key="1">
    <source>
        <dbReference type="EMBL" id="TGX96340.1"/>
    </source>
</evidence>
<proteinExistence type="predicted"/>
<reference evidence="1" key="1">
    <citation type="submission" date="2019-04" db="EMBL/GenBank/DDBJ databases">
        <title>Microbes associate with the intestines of laboratory mice.</title>
        <authorList>
            <person name="Navarre W."/>
            <person name="Wong E."/>
            <person name="Huang K."/>
            <person name="Tropini C."/>
            <person name="Ng K."/>
            <person name="Yu B."/>
        </authorList>
    </citation>
    <scope>NUCLEOTIDE SEQUENCE</scope>
    <source>
        <strain evidence="1">NM72_1-8</strain>
    </source>
</reference>
<protein>
    <submittedName>
        <fullName evidence="1">Uncharacterized protein</fullName>
    </submittedName>
</protein>
<name>A0AC61QWB5_9FIRM</name>